<name>A0A9P7EHD2_9AGAM</name>
<organism evidence="1 2">
    <name type="scientific">Suillus subaureus</name>
    <dbReference type="NCBI Taxonomy" id="48587"/>
    <lineage>
        <taxon>Eukaryota</taxon>
        <taxon>Fungi</taxon>
        <taxon>Dikarya</taxon>
        <taxon>Basidiomycota</taxon>
        <taxon>Agaricomycotina</taxon>
        <taxon>Agaricomycetes</taxon>
        <taxon>Agaricomycetidae</taxon>
        <taxon>Boletales</taxon>
        <taxon>Suillineae</taxon>
        <taxon>Suillaceae</taxon>
        <taxon>Suillus</taxon>
    </lineage>
</organism>
<dbReference type="RefSeq" id="XP_041196289.1">
    <property type="nucleotide sequence ID" value="XM_041332517.1"/>
</dbReference>
<evidence type="ECO:0000313" key="1">
    <source>
        <dbReference type="EMBL" id="KAG1821549.1"/>
    </source>
</evidence>
<dbReference type="EMBL" id="JABBWG010000006">
    <property type="protein sequence ID" value="KAG1821549.1"/>
    <property type="molecule type" value="Genomic_DNA"/>
</dbReference>
<comment type="caution">
    <text evidence="1">The sequence shown here is derived from an EMBL/GenBank/DDBJ whole genome shotgun (WGS) entry which is preliminary data.</text>
</comment>
<dbReference type="Proteomes" id="UP000807769">
    <property type="component" value="Unassembled WGS sequence"/>
</dbReference>
<gene>
    <name evidence="1" type="ORF">BJ212DRAFT_1296925</name>
</gene>
<keyword evidence="2" id="KW-1185">Reference proteome</keyword>
<protein>
    <submittedName>
        <fullName evidence="1">Uncharacterized protein</fullName>
    </submittedName>
</protein>
<proteinExistence type="predicted"/>
<dbReference type="AlphaFoldDB" id="A0A9P7EHD2"/>
<reference evidence="1" key="1">
    <citation type="journal article" date="2020" name="New Phytol.">
        <title>Comparative genomics reveals dynamic genome evolution in host specialist ectomycorrhizal fungi.</title>
        <authorList>
            <person name="Lofgren L.A."/>
            <person name="Nguyen N.H."/>
            <person name="Vilgalys R."/>
            <person name="Ruytinx J."/>
            <person name="Liao H.L."/>
            <person name="Branco S."/>
            <person name="Kuo A."/>
            <person name="LaButti K."/>
            <person name="Lipzen A."/>
            <person name="Andreopoulos W."/>
            <person name="Pangilinan J."/>
            <person name="Riley R."/>
            <person name="Hundley H."/>
            <person name="Na H."/>
            <person name="Barry K."/>
            <person name="Grigoriev I.V."/>
            <person name="Stajich J.E."/>
            <person name="Kennedy P.G."/>
        </authorList>
    </citation>
    <scope>NUCLEOTIDE SEQUENCE</scope>
    <source>
        <strain evidence="1">MN1</strain>
    </source>
</reference>
<dbReference type="GeneID" id="64626534"/>
<sequence>MTFNLSSPSQLNSIHSPHIPTAVFPPHPFRPPLNPLVIFLLRTIMSSSSESRYIRLEESSSPFQAHSRWNLHVHSKGRWKLAIKVIFQEIVVCVTCILSGGQGVLCVRLNARQWRSHQELQMLWDGLLGHGDRPFGE</sequence>
<accession>A0A9P7EHD2</accession>
<evidence type="ECO:0000313" key="2">
    <source>
        <dbReference type="Proteomes" id="UP000807769"/>
    </source>
</evidence>